<dbReference type="GO" id="GO:0016758">
    <property type="term" value="F:hexosyltransferase activity"/>
    <property type="evidence" value="ECO:0007669"/>
    <property type="project" value="InterPro"/>
</dbReference>
<name>A0A2A2HZM1_9GAMM</name>
<sequence length="396" mass="43354">MSHILLIWELGEDLGHLARLSKQAEAFMGRGHKVTVAAKDLSRANVFFRGSRVRLVQSPIWLPRLKRPRLTKTLADILAYKGYGDVEGLSALVKAWRTLLADAKPDLVIFDYAPTALLASRDLAIPRVIVSNSYSFPVPGIPVQDLCPWVKAPLEAMQRNEQRVVDNVNQVAKRESLPGIHCIADLYEHDAAFNADIPTFDIFAAERSAPVYVGPPANRMSFPVCDWGPGGGKRVLVYLKPARQHVDAALKTLAESDVIVRGYYAGKMTPELRSLQSPSFQLSDSPLDMAASLEGADKVVAHAGIGTVCDSLLAGKPLFGLPTQIEQTFNSHKLAELGMGNWVGRDDDEHSVATKLSAFLANAEPERKARTFAQLNADYANVDFEATILEGCEKLL</sequence>
<dbReference type="AlphaFoldDB" id="A0A2A2HZM1"/>
<dbReference type="EMBL" id="NMPM01000104">
    <property type="protein sequence ID" value="PAV24782.1"/>
    <property type="molecule type" value="Genomic_DNA"/>
</dbReference>
<dbReference type="SUPFAM" id="SSF53756">
    <property type="entry name" value="UDP-Glycosyltransferase/glycogen phosphorylase"/>
    <property type="match status" value="1"/>
</dbReference>
<organism evidence="2 3">
    <name type="scientific">Tamilnaduibacter salinus</name>
    <dbReference type="NCBI Taxonomy" id="1484056"/>
    <lineage>
        <taxon>Bacteria</taxon>
        <taxon>Pseudomonadati</taxon>
        <taxon>Pseudomonadota</taxon>
        <taxon>Gammaproteobacteria</taxon>
        <taxon>Pseudomonadales</taxon>
        <taxon>Marinobacteraceae</taxon>
        <taxon>Tamilnaduibacter</taxon>
    </lineage>
</organism>
<feature type="domain" description="Glycosyl transferase family 28 C-terminal" evidence="1">
    <location>
        <begin position="288"/>
        <end position="371"/>
    </location>
</feature>
<accession>A0A2A2HZM1</accession>
<comment type="caution">
    <text evidence="2">The sequence shown here is derived from an EMBL/GenBank/DDBJ whole genome shotgun (WGS) entry which is preliminary data.</text>
</comment>
<dbReference type="PANTHER" id="PTHR21015">
    <property type="entry name" value="UDP-N-ACETYLGLUCOSAMINE--N-ACETYLMURAMYL-(PENTAPEPTIDE) PYROPHOSPHORYL-UNDECAPRENOL N-ACETYLGLUCOSAMINE TRANSFERASE 1"/>
    <property type="match status" value="1"/>
</dbReference>
<protein>
    <recommendedName>
        <fullName evidence="1">Glycosyl transferase family 28 C-terminal domain-containing protein</fullName>
    </recommendedName>
</protein>
<evidence type="ECO:0000313" key="3">
    <source>
        <dbReference type="Proteomes" id="UP000218332"/>
    </source>
</evidence>
<proteinExistence type="predicted"/>
<dbReference type="Proteomes" id="UP000218332">
    <property type="component" value="Unassembled WGS sequence"/>
</dbReference>
<dbReference type="Pfam" id="PF04101">
    <property type="entry name" value="Glyco_tran_28_C"/>
    <property type="match status" value="1"/>
</dbReference>
<keyword evidence="3" id="KW-1185">Reference proteome</keyword>
<dbReference type="RefSeq" id="WP_095612132.1">
    <property type="nucleotide sequence ID" value="NZ_NMPM01000104.1"/>
</dbReference>
<dbReference type="Gene3D" id="3.40.50.2000">
    <property type="entry name" value="Glycogen Phosphorylase B"/>
    <property type="match status" value="2"/>
</dbReference>
<dbReference type="PANTHER" id="PTHR21015:SF22">
    <property type="entry name" value="GLYCOSYLTRANSFERASE"/>
    <property type="match status" value="1"/>
</dbReference>
<reference evidence="2 3" key="1">
    <citation type="submission" date="2017-07" db="EMBL/GenBank/DDBJ databases">
        <title>Tamlnaduibacter salinus (Mi-7) genome sequencing.</title>
        <authorList>
            <person name="Verma A."/>
            <person name="Krishnamurthi S."/>
        </authorList>
    </citation>
    <scope>NUCLEOTIDE SEQUENCE [LARGE SCALE GENOMIC DNA]</scope>
    <source>
        <strain evidence="2 3">Mi-7</strain>
    </source>
</reference>
<dbReference type="InterPro" id="IPR007235">
    <property type="entry name" value="Glyco_trans_28_C"/>
</dbReference>
<evidence type="ECO:0000313" key="2">
    <source>
        <dbReference type="EMBL" id="PAV24782.1"/>
    </source>
</evidence>
<evidence type="ECO:0000259" key="1">
    <source>
        <dbReference type="Pfam" id="PF04101"/>
    </source>
</evidence>
<gene>
    <name evidence="2" type="ORF">CF392_14355</name>
</gene>